<reference evidence="8" key="2">
    <citation type="submission" date="2019-07" db="EMBL/GenBank/DDBJ databases">
        <authorList>
            <person name="Yang Y."/>
            <person name="Bocs S."/>
            <person name="Baudouin L."/>
        </authorList>
    </citation>
    <scope>NUCLEOTIDE SEQUENCE</scope>
    <source>
        <tissue evidence="8">Spear leaf of Hainan Tall coconut</tissue>
    </source>
</reference>
<feature type="domain" description="WRKY" evidence="7">
    <location>
        <begin position="146"/>
        <end position="211"/>
    </location>
</feature>
<dbReference type="GO" id="GO:0005634">
    <property type="term" value="C:nucleus"/>
    <property type="evidence" value="ECO:0007669"/>
    <property type="project" value="UniProtKB-SubCell"/>
</dbReference>
<dbReference type="InterPro" id="IPR044810">
    <property type="entry name" value="WRKY_plant"/>
</dbReference>
<dbReference type="OrthoDB" id="1927637at2759"/>
<dbReference type="PANTHER" id="PTHR31221">
    <property type="entry name" value="WRKY TRANSCRIPTION FACTOR PROTEIN 1-RELATED"/>
    <property type="match status" value="1"/>
</dbReference>
<name>A0A8K0NE74_COCNU</name>
<dbReference type="SUPFAM" id="SSF118290">
    <property type="entry name" value="WRKY DNA-binding domain"/>
    <property type="match status" value="1"/>
</dbReference>
<evidence type="ECO:0000256" key="1">
    <source>
        <dbReference type="ARBA" id="ARBA00004123"/>
    </source>
</evidence>
<feature type="region of interest" description="Disordered" evidence="6">
    <location>
        <begin position="57"/>
        <end position="143"/>
    </location>
</feature>
<evidence type="ECO:0000256" key="4">
    <source>
        <dbReference type="ARBA" id="ARBA00023163"/>
    </source>
</evidence>
<dbReference type="FunFam" id="2.20.25.80:FF:000003">
    <property type="entry name" value="WRKY transcription factor 57"/>
    <property type="match status" value="1"/>
</dbReference>
<comment type="subcellular location">
    <subcellularLocation>
        <location evidence="1">Nucleus</location>
    </subcellularLocation>
</comment>
<dbReference type="Pfam" id="PF03106">
    <property type="entry name" value="WRKY"/>
    <property type="match status" value="1"/>
</dbReference>
<dbReference type="GO" id="GO:0043565">
    <property type="term" value="F:sequence-specific DNA binding"/>
    <property type="evidence" value="ECO:0007669"/>
    <property type="project" value="InterPro"/>
</dbReference>
<evidence type="ECO:0000259" key="7">
    <source>
        <dbReference type="PROSITE" id="PS50811"/>
    </source>
</evidence>
<keyword evidence="3" id="KW-0238">DNA-binding</keyword>
<evidence type="ECO:0000256" key="3">
    <source>
        <dbReference type="ARBA" id="ARBA00023125"/>
    </source>
</evidence>
<sequence>MMMEKREENREVTAVAGVSPFVADQIEGIFDIAFDSGGDKSSQGFLELLGLQDLPGFFDLPAPTAPVEATPSEPPPDSSAVLNFPATPNSSSISSSSTEAATDTDPAKTQPQEDEQDKTQKIDSKGGKNKRQKRQSEPRFAFMTKSEVDHLEDGYRWRKYGQKAVKNSPFPRSYYRCTSAMCGVKKRVERSSVDPAVVITTYEGQHTHPSTVLPRGVHPALPPPLAAEMAPPPPGGLGCVLPSLQPKELHFPYFTSYLPTPPMDFRHVSAGIITALSGDLRECKPTADILNRDHGLLQDVIRSDIRNKKE</sequence>
<keyword evidence="2" id="KW-0805">Transcription regulation</keyword>
<protein>
    <submittedName>
        <fullName evidence="8">WRKY domain-containing protein</fullName>
    </submittedName>
</protein>
<gene>
    <name evidence="8" type="ORF">COCNU_16G004700</name>
</gene>
<comment type="caution">
    <text evidence="8">The sequence shown here is derived from an EMBL/GenBank/DDBJ whole genome shotgun (WGS) entry which is preliminary data.</text>
</comment>
<dbReference type="SMART" id="SM00774">
    <property type="entry name" value="WRKY"/>
    <property type="match status" value="1"/>
</dbReference>
<evidence type="ECO:0000256" key="5">
    <source>
        <dbReference type="ARBA" id="ARBA00023242"/>
    </source>
</evidence>
<dbReference type="InterPro" id="IPR036576">
    <property type="entry name" value="WRKY_dom_sf"/>
</dbReference>
<organism evidence="8 9">
    <name type="scientific">Cocos nucifera</name>
    <name type="common">Coconut palm</name>
    <dbReference type="NCBI Taxonomy" id="13894"/>
    <lineage>
        <taxon>Eukaryota</taxon>
        <taxon>Viridiplantae</taxon>
        <taxon>Streptophyta</taxon>
        <taxon>Embryophyta</taxon>
        <taxon>Tracheophyta</taxon>
        <taxon>Spermatophyta</taxon>
        <taxon>Magnoliopsida</taxon>
        <taxon>Liliopsida</taxon>
        <taxon>Arecaceae</taxon>
        <taxon>Arecoideae</taxon>
        <taxon>Cocoseae</taxon>
        <taxon>Attaleinae</taxon>
        <taxon>Cocos</taxon>
    </lineage>
</organism>
<dbReference type="PROSITE" id="PS50811">
    <property type="entry name" value="WRKY"/>
    <property type="match status" value="1"/>
</dbReference>
<keyword evidence="5" id="KW-0539">Nucleus</keyword>
<accession>A0A8K0NE74</accession>
<dbReference type="Gene3D" id="2.20.25.80">
    <property type="entry name" value="WRKY domain"/>
    <property type="match status" value="1"/>
</dbReference>
<evidence type="ECO:0000256" key="2">
    <source>
        <dbReference type="ARBA" id="ARBA00023015"/>
    </source>
</evidence>
<dbReference type="Proteomes" id="UP000797356">
    <property type="component" value="Chromosome 16"/>
</dbReference>
<dbReference type="GO" id="GO:0003700">
    <property type="term" value="F:DNA-binding transcription factor activity"/>
    <property type="evidence" value="ECO:0007669"/>
    <property type="project" value="InterPro"/>
</dbReference>
<reference evidence="8" key="1">
    <citation type="journal article" date="2017" name="Gigascience">
        <title>The genome draft of coconut (Cocos nucifera).</title>
        <authorList>
            <person name="Xiao Y."/>
            <person name="Xu P."/>
            <person name="Fan H."/>
            <person name="Baudouin L."/>
            <person name="Xia W."/>
            <person name="Bocs S."/>
            <person name="Xu J."/>
            <person name="Li Q."/>
            <person name="Guo A."/>
            <person name="Zhou L."/>
            <person name="Li J."/>
            <person name="Wu Y."/>
            <person name="Ma Z."/>
            <person name="Armero A."/>
            <person name="Issali A.E."/>
            <person name="Liu N."/>
            <person name="Peng M."/>
            <person name="Yang Y."/>
        </authorList>
    </citation>
    <scope>NUCLEOTIDE SEQUENCE</scope>
    <source>
        <tissue evidence="8">Spear leaf of Hainan Tall coconut</tissue>
    </source>
</reference>
<proteinExistence type="predicted"/>
<dbReference type="PANTHER" id="PTHR31221:SF378">
    <property type="entry name" value="WRKY TRANSCRIPTION FACTOR 23-RELATED"/>
    <property type="match status" value="1"/>
</dbReference>
<keyword evidence="4" id="KW-0804">Transcription</keyword>
<dbReference type="AlphaFoldDB" id="A0A8K0NE74"/>
<keyword evidence="9" id="KW-1185">Reference proteome</keyword>
<evidence type="ECO:0000256" key="6">
    <source>
        <dbReference type="SAM" id="MobiDB-lite"/>
    </source>
</evidence>
<feature type="compositionally biased region" description="Basic and acidic residues" evidence="6">
    <location>
        <begin position="117"/>
        <end position="126"/>
    </location>
</feature>
<dbReference type="EMBL" id="CM017887">
    <property type="protein sequence ID" value="KAG1371376.1"/>
    <property type="molecule type" value="Genomic_DNA"/>
</dbReference>
<dbReference type="InterPro" id="IPR003657">
    <property type="entry name" value="WRKY_dom"/>
</dbReference>
<evidence type="ECO:0000313" key="9">
    <source>
        <dbReference type="Proteomes" id="UP000797356"/>
    </source>
</evidence>
<evidence type="ECO:0000313" key="8">
    <source>
        <dbReference type="EMBL" id="KAG1371376.1"/>
    </source>
</evidence>